<protein>
    <submittedName>
        <fullName evidence="1">Uncharacterized protein</fullName>
    </submittedName>
</protein>
<comment type="caution">
    <text evidence="1">The sequence shown here is derived from an EMBL/GenBank/DDBJ whole genome shotgun (WGS) entry which is preliminary data.</text>
</comment>
<keyword evidence="2" id="KW-1185">Reference proteome</keyword>
<evidence type="ECO:0000313" key="2">
    <source>
        <dbReference type="Proteomes" id="UP000237381"/>
    </source>
</evidence>
<dbReference type="OrthoDB" id="9964092at2"/>
<proteinExistence type="predicted"/>
<dbReference type="EMBL" id="PQGA01000002">
    <property type="protein sequence ID" value="POR54536.1"/>
    <property type="molecule type" value="Genomic_DNA"/>
</dbReference>
<evidence type="ECO:0000313" key="1">
    <source>
        <dbReference type="EMBL" id="POR54536.1"/>
    </source>
</evidence>
<dbReference type="AlphaFoldDB" id="A0A2S4MIF1"/>
<dbReference type="Proteomes" id="UP000237381">
    <property type="component" value="Unassembled WGS sequence"/>
</dbReference>
<gene>
    <name evidence="1" type="ORF">B0G62_102144</name>
</gene>
<reference evidence="1 2" key="1">
    <citation type="submission" date="2018-01" db="EMBL/GenBank/DDBJ databases">
        <title>Genomic Encyclopedia of Type Strains, Phase III (KMG-III): the genomes of soil and plant-associated and newly described type strains.</title>
        <authorList>
            <person name="Whitman W."/>
        </authorList>
    </citation>
    <scope>NUCLEOTIDE SEQUENCE [LARGE SCALE GENOMIC DNA]</scope>
    <source>
        <strain evidence="1 2">JCM 18070</strain>
    </source>
</reference>
<dbReference type="RefSeq" id="WP_103703103.1">
    <property type="nucleotide sequence ID" value="NZ_PQGA01000002.1"/>
</dbReference>
<sequence length="84" mass="9389">MGSQQKIEKTKEALEIERAEIETLRGAIEQLCWRPPQRVLAGSYQTAVAWKELAIGALRLAKSKAPTLAKLRNARDAMVRAQTE</sequence>
<accession>A0A2S4MIF1</accession>
<name>A0A2S4MIF1_9BURK</name>
<organism evidence="1 2">
    <name type="scientific">Paraburkholderia eburnea</name>
    <dbReference type="NCBI Taxonomy" id="1189126"/>
    <lineage>
        <taxon>Bacteria</taxon>
        <taxon>Pseudomonadati</taxon>
        <taxon>Pseudomonadota</taxon>
        <taxon>Betaproteobacteria</taxon>
        <taxon>Burkholderiales</taxon>
        <taxon>Burkholderiaceae</taxon>
        <taxon>Paraburkholderia</taxon>
    </lineage>
</organism>